<dbReference type="Proteomes" id="UP000461506">
    <property type="component" value="Unassembled WGS sequence"/>
</dbReference>
<keyword evidence="3" id="KW-1003">Cell membrane</keyword>
<keyword evidence="5" id="KW-0133">Cell shape</keyword>
<evidence type="ECO:0000256" key="7">
    <source>
        <dbReference type="ARBA" id="ARBA00023136"/>
    </source>
</evidence>
<evidence type="ECO:0000313" key="10">
    <source>
        <dbReference type="EMBL" id="MSC62389.1"/>
    </source>
</evidence>
<feature type="transmembrane region" description="Helical" evidence="8">
    <location>
        <begin position="43"/>
        <end position="71"/>
    </location>
</feature>
<dbReference type="EMBL" id="WKQN01000002">
    <property type="protein sequence ID" value="MSC62389.1"/>
    <property type="molecule type" value="Genomic_DNA"/>
</dbReference>
<evidence type="ECO:0000256" key="8">
    <source>
        <dbReference type="SAM" id="Phobius"/>
    </source>
</evidence>
<proteinExistence type="inferred from homology"/>
<evidence type="ECO:0000256" key="4">
    <source>
        <dbReference type="ARBA" id="ARBA00022692"/>
    </source>
</evidence>
<evidence type="ECO:0000313" key="14">
    <source>
        <dbReference type="Proteomes" id="UP000461506"/>
    </source>
</evidence>
<reference evidence="11 13" key="2">
    <citation type="submission" date="2018-08" db="EMBL/GenBank/DDBJ databases">
        <title>A genome reference for cultivated species of the human gut microbiota.</title>
        <authorList>
            <person name="Zou Y."/>
            <person name="Xue W."/>
            <person name="Luo G."/>
        </authorList>
    </citation>
    <scope>NUCLEOTIDE SEQUENCE [LARGE SCALE GENOMIC DNA]</scope>
    <source>
        <strain evidence="11 13">AF36-11AT</strain>
    </source>
</reference>
<dbReference type="GO" id="GO:0005886">
    <property type="term" value="C:plasma membrane"/>
    <property type="evidence" value="ECO:0007669"/>
    <property type="project" value="UniProtKB-SubCell"/>
</dbReference>
<keyword evidence="4 8" id="KW-0812">Transmembrane</keyword>
<evidence type="ECO:0000256" key="2">
    <source>
        <dbReference type="ARBA" id="ARBA00007776"/>
    </source>
</evidence>
<dbReference type="RefSeq" id="WP_098922735.1">
    <property type="nucleotide sequence ID" value="NZ_CABVEO010000001.1"/>
</dbReference>
<name>A0A291T844_9FIRM</name>
<organism evidence="9 12">
    <name type="scientific">Faecalibacterium prausnitzii</name>
    <dbReference type="NCBI Taxonomy" id="853"/>
    <lineage>
        <taxon>Bacteria</taxon>
        <taxon>Bacillati</taxon>
        <taxon>Bacillota</taxon>
        <taxon>Clostridia</taxon>
        <taxon>Eubacteriales</taxon>
        <taxon>Oscillospiraceae</taxon>
        <taxon>Faecalibacterium</taxon>
    </lineage>
</organism>
<sequence length="177" mass="19475">MESRRKRSRGQIVKWICYALLGLLCAVLQTTPGLFQFGAAKPLWLLPLALAVAVFEGEFAGAVFGAVCGLMWDWLAGRTVGMLALELLLLCFAVSAVMQLYFKNSAANFALIASAAALLVLTLDWLFFYYMPGYSGAASRWLWFVLPTAALSVPVCFPLFGVVRRIHEEFKIDNGVV</sequence>
<dbReference type="EMBL" id="CP023819">
    <property type="protein sequence ID" value="ATL89309.1"/>
    <property type="molecule type" value="Genomic_DNA"/>
</dbReference>
<keyword evidence="7 8" id="KW-0472">Membrane</keyword>
<dbReference type="InterPro" id="IPR007227">
    <property type="entry name" value="Cell_shape_determining_MreD"/>
</dbReference>
<comment type="subcellular location">
    <subcellularLocation>
        <location evidence="1">Cell membrane</location>
        <topology evidence="1">Multi-pass membrane protein</topology>
    </subcellularLocation>
</comment>
<dbReference type="EMBL" id="QVEQ01000003">
    <property type="protein sequence ID" value="RGB71929.1"/>
    <property type="molecule type" value="Genomic_DNA"/>
</dbReference>
<protein>
    <submittedName>
        <fullName evidence="9">Rod shape-determining protein MreD</fullName>
    </submittedName>
</protein>
<feature type="transmembrane region" description="Helical" evidence="8">
    <location>
        <begin position="12"/>
        <end position="31"/>
    </location>
</feature>
<feature type="transmembrane region" description="Helical" evidence="8">
    <location>
        <begin position="83"/>
        <end position="102"/>
    </location>
</feature>
<evidence type="ECO:0000256" key="3">
    <source>
        <dbReference type="ARBA" id="ARBA00022475"/>
    </source>
</evidence>
<evidence type="ECO:0000256" key="5">
    <source>
        <dbReference type="ARBA" id="ARBA00022960"/>
    </source>
</evidence>
<reference evidence="10 14" key="3">
    <citation type="journal article" date="2019" name="Nat. Med.">
        <title>A library of human gut bacterial isolates paired with longitudinal multiomics data enables mechanistic microbiome research.</title>
        <authorList>
            <person name="Poyet M."/>
            <person name="Groussin M."/>
            <person name="Gibbons S.M."/>
            <person name="Avila-Pacheco J."/>
            <person name="Jiang X."/>
            <person name="Kearney S.M."/>
            <person name="Perrotta A.R."/>
            <person name="Berdy B."/>
            <person name="Zhao S."/>
            <person name="Lieberman T.D."/>
            <person name="Swanson P.K."/>
            <person name="Smith M."/>
            <person name="Roesemann S."/>
            <person name="Alexander J.E."/>
            <person name="Rich S.A."/>
            <person name="Livny J."/>
            <person name="Vlamakis H."/>
            <person name="Clish C."/>
            <person name="Bullock K."/>
            <person name="Deik A."/>
            <person name="Scott J."/>
            <person name="Pierce K.A."/>
            <person name="Xavier R.J."/>
            <person name="Alm E.J."/>
        </authorList>
    </citation>
    <scope>NUCLEOTIDE SEQUENCE [LARGE SCALE GENOMIC DNA]</scope>
    <source>
        <strain evidence="10 14">BIOML-A1</strain>
    </source>
</reference>
<dbReference type="Proteomes" id="UP000223709">
    <property type="component" value="Chromosome"/>
</dbReference>
<evidence type="ECO:0000313" key="13">
    <source>
        <dbReference type="Proteomes" id="UP000261140"/>
    </source>
</evidence>
<evidence type="ECO:0000313" key="11">
    <source>
        <dbReference type="EMBL" id="RGB71929.1"/>
    </source>
</evidence>
<evidence type="ECO:0000313" key="12">
    <source>
        <dbReference type="Proteomes" id="UP000223709"/>
    </source>
</evidence>
<reference evidence="9 12" key="1">
    <citation type="submission" date="2017-10" db="EMBL/GenBank/DDBJ databases">
        <title>Complete Genome Sequence of Faecalibacterium prausnitzii isolated from the gut of healthy adult Indian.</title>
        <authorList>
            <person name="Bag S."/>
            <person name="Ghosh T.S."/>
            <person name="Das B."/>
        </authorList>
    </citation>
    <scope>NUCLEOTIDE SEQUENCE [LARGE SCALE GENOMIC DNA]</scope>
    <source>
        <strain evidence="9 12">Indica</strain>
    </source>
</reference>
<accession>A0A291T844</accession>
<evidence type="ECO:0000313" key="9">
    <source>
        <dbReference type="EMBL" id="ATL89309.1"/>
    </source>
</evidence>
<evidence type="ECO:0000256" key="6">
    <source>
        <dbReference type="ARBA" id="ARBA00022989"/>
    </source>
</evidence>
<keyword evidence="6 8" id="KW-1133">Transmembrane helix</keyword>
<dbReference type="NCBIfam" id="TIGR03426">
    <property type="entry name" value="shape_MreD"/>
    <property type="match status" value="1"/>
</dbReference>
<gene>
    <name evidence="9" type="primary">mreD</name>
    <name evidence="9" type="ORF">CRH10_02790</name>
    <name evidence="11" type="ORF">DWZ89_05400</name>
    <name evidence="10" type="ORF">GKD95_03300</name>
</gene>
<dbReference type="Proteomes" id="UP000261140">
    <property type="component" value="Unassembled WGS sequence"/>
</dbReference>
<dbReference type="Pfam" id="PF04093">
    <property type="entry name" value="MreD"/>
    <property type="match status" value="1"/>
</dbReference>
<feature type="transmembrane region" description="Helical" evidence="8">
    <location>
        <begin position="141"/>
        <end position="163"/>
    </location>
</feature>
<comment type="similarity">
    <text evidence="2">Belongs to the MreD family.</text>
</comment>
<feature type="transmembrane region" description="Helical" evidence="8">
    <location>
        <begin position="108"/>
        <end position="129"/>
    </location>
</feature>
<dbReference type="AlphaFoldDB" id="A0A291T844"/>
<evidence type="ECO:0000256" key="1">
    <source>
        <dbReference type="ARBA" id="ARBA00004651"/>
    </source>
</evidence>
<dbReference type="GO" id="GO:0008360">
    <property type="term" value="P:regulation of cell shape"/>
    <property type="evidence" value="ECO:0007669"/>
    <property type="project" value="UniProtKB-KW"/>
</dbReference>